<dbReference type="RefSeq" id="WP_104712140.1">
    <property type="nucleotide sequence ID" value="NZ_PTRA01000001.1"/>
</dbReference>
<dbReference type="OrthoDB" id="9801888at2"/>
<dbReference type="EMBL" id="PTRA01000001">
    <property type="protein sequence ID" value="PQA60163.1"/>
    <property type="molecule type" value="Genomic_DNA"/>
</dbReference>
<name>A0A2S7IR16_9BACT</name>
<evidence type="ECO:0000313" key="2">
    <source>
        <dbReference type="EMBL" id="PQA60163.1"/>
    </source>
</evidence>
<dbReference type="Proteomes" id="UP000239590">
    <property type="component" value="Unassembled WGS sequence"/>
</dbReference>
<comment type="caution">
    <text evidence="2">The sequence shown here is derived from an EMBL/GenBank/DDBJ whole genome shotgun (WGS) entry which is preliminary data.</text>
</comment>
<dbReference type="InterPro" id="IPR007936">
    <property type="entry name" value="VapE-like_dom"/>
</dbReference>
<proteinExistence type="predicted"/>
<evidence type="ECO:0000259" key="1">
    <source>
        <dbReference type="Pfam" id="PF05272"/>
    </source>
</evidence>
<accession>A0A2S7IR16</accession>
<keyword evidence="3" id="KW-1185">Reference proteome</keyword>
<feature type="domain" description="Virulence-associated protein E-like" evidence="1">
    <location>
        <begin position="468"/>
        <end position="692"/>
    </location>
</feature>
<sequence length="805" mass="92407">MSKIDIAIGKHRNDEVWKNKSVEWSEFVERCSKTHRTAEKLAVYLAAPKTRQDEIKDVGAFVGGYLANGRRKKDTVTHRQLITLDADFASADLWSDFCLAYRCAAVVYSTHKHTPAKPRLRLIIPLDRPVSPDEFEAISRRVAGSLGIDQFDHTTYQVNRLMYWPSTSVDGEFVFHEQQGEFLEADSILAQYHNWQDTSEWPVSDSETAAIKTGIKRQGDPTEKEGVIGAFCRIYGIHEAIETFLSDVYESCDVDNRYTYMGGTTAAGVIVYEDKWAYSHHGTDPTSGKLCNAFDLVRIHKFGYQDESKKADTPVNKLPSYLNMMDFAGKDEKVKKLIFTERLASAREDFERGDVDGDEIDLEWTGKLDTDRKGTILPNPDNLEVILRYDPLLKGKIRYNEFSKAKEVHGKLPWARPEDSNEWCDFDDSGIRRYLGGKPYEIKNKGMIEDGLSQIAYENRFHSVRDYLNSLVWDGVERLDRVFVDYLGAEDTELNRMLTRKTLVAAVARIMNPGCKFDYVLTLISDEGASKSTLLYNLGKRQWFSSSLTFSMISGGNGKQAFEQLQNKWILEIAEMTGLKKAEVEAVKAYITSREDHYRASYSPNMTSRERQCIFIGTTNNVDFLVSQTGNRRFWPLPVRVQAPTKAVQEEMPDEEIDPLWAEAVVRYRQGEKLYLTPEWEAVIKDIQQQHTEVDPREVKIQSYLDMLLPDNWEAMSIPERRAYIHYGGDPLVKAEVQRIRVSIAEIWTEAFDGQSKDMTTNNVKFIQNYMRRKATDWEPKLMKIKGNVVRGYARKAGFLELLER</sequence>
<evidence type="ECO:0000313" key="3">
    <source>
        <dbReference type="Proteomes" id="UP000239590"/>
    </source>
</evidence>
<organism evidence="2 3">
    <name type="scientific">Siphonobacter curvatus</name>
    <dbReference type="NCBI Taxonomy" id="2094562"/>
    <lineage>
        <taxon>Bacteria</taxon>
        <taxon>Pseudomonadati</taxon>
        <taxon>Bacteroidota</taxon>
        <taxon>Cytophagia</taxon>
        <taxon>Cytophagales</taxon>
        <taxon>Cytophagaceae</taxon>
        <taxon>Siphonobacter</taxon>
    </lineage>
</organism>
<protein>
    <recommendedName>
        <fullName evidence="1">Virulence-associated protein E-like domain-containing protein</fullName>
    </recommendedName>
</protein>
<dbReference type="Pfam" id="PF05272">
    <property type="entry name" value="VapE-like_dom"/>
    <property type="match status" value="1"/>
</dbReference>
<dbReference type="PANTHER" id="PTHR34985">
    <property type="entry name" value="SLR0554 PROTEIN"/>
    <property type="match status" value="1"/>
</dbReference>
<dbReference type="PANTHER" id="PTHR34985:SF1">
    <property type="entry name" value="SLR0554 PROTEIN"/>
    <property type="match status" value="1"/>
</dbReference>
<reference evidence="3" key="1">
    <citation type="submission" date="2018-02" db="EMBL/GenBank/DDBJ databases">
        <title>Genome sequencing of Solimonas sp. HR-BB.</title>
        <authorList>
            <person name="Lee Y."/>
            <person name="Jeon C.O."/>
        </authorList>
    </citation>
    <scope>NUCLEOTIDE SEQUENCE [LARGE SCALE GENOMIC DNA]</scope>
    <source>
        <strain evidence="3">HR-U</strain>
    </source>
</reference>
<dbReference type="AlphaFoldDB" id="A0A2S7IR16"/>
<gene>
    <name evidence="2" type="ORF">C5O19_11250</name>
</gene>